<dbReference type="GO" id="GO:0006355">
    <property type="term" value="P:regulation of DNA-templated transcription"/>
    <property type="evidence" value="ECO:0007669"/>
    <property type="project" value="TreeGrafter"/>
</dbReference>
<evidence type="ECO:0000256" key="5">
    <source>
        <dbReference type="ARBA" id="ARBA00023163"/>
    </source>
</evidence>
<dbReference type="SUPFAM" id="SSF46689">
    <property type="entry name" value="Homeodomain-like"/>
    <property type="match status" value="1"/>
</dbReference>
<protein>
    <submittedName>
        <fullName evidence="6">Two-component system response regulator</fullName>
    </submittedName>
</protein>
<dbReference type="GO" id="GO:0005829">
    <property type="term" value="C:cytosol"/>
    <property type="evidence" value="ECO:0007669"/>
    <property type="project" value="TreeGrafter"/>
</dbReference>
<proteinExistence type="predicted"/>
<dbReference type="RefSeq" id="WP_106645999.1">
    <property type="nucleotide sequence ID" value="NZ_BMGO01000002.1"/>
</dbReference>
<dbReference type="Proteomes" id="UP000232693">
    <property type="component" value="Chromosome"/>
</dbReference>
<sequence length="198" mass="22052">MKKKLLLIEDDAVFAQVLQNSLQKRGLECKHLNSLQQLEQLNEKDAFDYVVLDLYFDGDSGLTVLPQIRQNYPRASILVLTGYASIATTVQSIKLGADNYLPKPANASQIMAALTQAPMTNSTHDLGQEMIEQSGAELAGQPREQPSEPDVLSVDRLQWEHIQSVLAHHQGNISATARALGMHRRTLQRKLSKKPKNK</sequence>
<evidence type="ECO:0000256" key="4">
    <source>
        <dbReference type="ARBA" id="ARBA00023125"/>
    </source>
</evidence>
<dbReference type="PROSITE" id="PS50110">
    <property type="entry name" value="RESPONSE_REGULATORY"/>
    <property type="match status" value="1"/>
</dbReference>
<keyword evidence="5" id="KW-0804">Transcription</keyword>
<gene>
    <name evidence="6" type="ORF">CW740_02240</name>
</gene>
<evidence type="ECO:0000256" key="3">
    <source>
        <dbReference type="ARBA" id="ARBA00023015"/>
    </source>
</evidence>
<dbReference type="InterPro" id="IPR009057">
    <property type="entry name" value="Homeodomain-like_sf"/>
</dbReference>
<accession>A0A2K9AZM1</accession>
<dbReference type="GO" id="GO:0000976">
    <property type="term" value="F:transcription cis-regulatory region binding"/>
    <property type="evidence" value="ECO:0007669"/>
    <property type="project" value="TreeGrafter"/>
</dbReference>
<reference evidence="6 7" key="1">
    <citation type="submission" date="2017-12" db="EMBL/GenBank/DDBJ databases">
        <title>Kangiella profundi FT102 completed genome.</title>
        <authorList>
            <person name="Xu J."/>
            <person name="Wang J."/>
            <person name="Lu Y."/>
        </authorList>
    </citation>
    <scope>NUCLEOTIDE SEQUENCE [LARGE SCALE GENOMIC DNA]</scope>
    <source>
        <strain evidence="6 7">FT102</strain>
    </source>
</reference>
<dbReference type="CDD" id="cd17563">
    <property type="entry name" value="REC_RegA-like"/>
    <property type="match status" value="1"/>
</dbReference>
<keyword evidence="3" id="KW-0805">Transcription regulation</keyword>
<dbReference type="PRINTS" id="PR01590">
    <property type="entry name" value="HTHFIS"/>
</dbReference>
<evidence type="ECO:0000313" key="7">
    <source>
        <dbReference type="Proteomes" id="UP000232693"/>
    </source>
</evidence>
<dbReference type="GO" id="GO:0032993">
    <property type="term" value="C:protein-DNA complex"/>
    <property type="evidence" value="ECO:0007669"/>
    <property type="project" value="TreeGrafter"/>
</dbReference>
<keyword evidence="1" id="KW-0597">Phosphoprotein</keyword>
<evidence type="ECO:0000256" key="1">
    <source>
        <dbReference type="ARBA" id="ARBA00022553"/>
    </source>
</evidence>
<keyword evidence="2" id="KW-0902">Two-component regulatory system</keyword>
<dbReference type="GO" id="GO:0000156">
    <property type="term" value="F:phosphorelay response regulator activity"/>
    <property type="evidence" value="ECO:0007669"/>
    <property type="project" value="TreeGrafter"/>
</dbReference>
<dbReference type="PANTHER" id="PTHR48111:SF1">
    <property type="entry name" value="TWO-COMPONENT RESPONSE REGULATOR ORR33"/>
    <property type="match status" value="1"/>
</dbReference>
<dbReference type="Gene3D" id="1.10.10.60">
    <property type="entry name" value="Homeodomain-like"/>
    <property type="match status" value="1"/>
</dbReference>
<dbReference type="InterPro" id="IPR011006">
    <property type="entry name" value="CheY-like_superfamily"/>
</dbReference>
<dbReference type="InterPro" id="IPR001789">
    <property type="entry name" value="Sig_transdc_resp-reg_receiver"/>
</dbReference>
<dbReference type="AlphaFoldDB" id="A0A2K9AZM1"/>
<dbReference type="OrthoDB" id="9802426at2"/>
<evidence type="ECO:0000313" key="6">
    <source>
        <dbReference type="EMBL" id="AUD78118.1"/>
    </source>
</evidence>
<dbReference type="KEGG" id="kpd:CW740_02240"/>
<dbReference type="Pfam" id="PF00072">
    <property type="entry name" value="Response_reg"/>
    <property type="match status" value="1"/>
</dbReference>
<dbReference type="EMBL" id="CP025120">
    <property type="protein sequence ID" value="AUD78118.1"/>
    <property type="molecule type" value="Genomic_DNA"/>
</dbReference>
<keyword evidence="7" id="KW-1185">Reference proteome</keyword>
<dbReference type="PANTHER" id="PTHR48111">
    <property type="entry name" value="REGULATOR OF RPOS"/>
    <property type="match status" value="1"/>
</dbReference>
<dbReference type="Gene3D" id="3.40.50.2300">
    <property type="match status" value="1"/>
</dbReference>
<keyword evidence="4" id="KW-0238">DNA-binding</keyword>
<dbReference type="InterPro" id="IPR002197">
    <property type="entry name" value="HTH_Fis"/>
</dbReference>
<name>A0A2K9AZM1_9GAMM</name>
<dbReference type="SUPFAM" id="SSF52172">
    <property type="entry name" value="CheY-like"/>
    <property type="match status" value="1"/>
</dbReference>
<dbReference type="InterPro" id="IPR039420">
    <property type="entry name" value="WalR-like"/>
</dbReference>
<dbReference type="Pfam" id="PF02954">
    <property type="entry name" value="HTH_8"/>
    <property type="match status" value="1"/>
</dbReference>
<organism evidence="6 7">
    <name type="scientific">Kangiella profundi</name>
    <dbReference type="NCBI Taxonomy" id="1561924"/>
    <lineage>
        <taxon>Bacteria</taxon>
        <taxon>Pseudomonadati</taxon>
        <taxon>Pseudomonadota</taxon>
        <taxon>Gammaproteobacteria</taxon>
        <taxon>Kangiellales</taxon>
        <taxon>Kangiellaceae</taxon>
        <taxon>Kangiella</taxon>
    </lineage>
</organism>
<dbReference type="SMART" id="SM00448">
    <property type="entry name" value="REC"/>
    <property type="match status" value="1"/>
</dbReference>
<evidence type="ECO:0000256" key="2">
    <source>
        <dbReference type="ARBA" id="ARBA00023012"/>
    </source>
</evidence>